<organism evidence="10 11">
    <name type="scientific">Candidatus Magnetaquiglobus chichijimensis</name>
    <dbReference type="NCBI Taxonomy" id="3141448"/>
    <lineage>
        <taxon>Bacteria</taxon>
        <taxon>Pseudomonadati</taxon>
        <taxon>Pseudomonadota</taxon>
        <taxon>Magnetococcia</taxon>
        <taxon>Magnetococcales</taxon>
        <taxon>Candidatus Magnetaquicoccaceae</taxon>
        <taxon>Candidatus Magnetaquiglobus</taxon>
    </lineage>
</organism>
<evidence type="ECO:0000256" key="5">
    <source>
        <dbReference type="ARBA" id="ARBA00022741"/>
    </source>
</evidence>
<dbReference type="Gene3D" id="1.10.287.130">
    <property type="match status" value="1"/>
</dbReference>
<dbReference type="InterPro" id="IPR036890">
    <property type="entry name" value="HATPase_C_sf"/>
</dbReference>
<evidence type="ECO:0000313" key="11">
    <source>
        <dbReference type="Proteomes" id="UP001628193"/>
    </source>
</evidence>
<dbReference type="Pfam" id="PF08448">
    <property type="entry name" value="PAS_4"/>
    <property type="match status" value="1"/>
</dbReference>
<dbReference type="EMBL" id="BAAFGK010000003">
    <property type="protein sequence ID" value="GAB0056569.1"/>
    <property type="molecule type" value="Genomic_DNA"/>
</dbReference>
<keyword evidence="8" id="KW-0902">Two-component regulatory system</keyword>
<dbReference type="Gene3D" id="3.30.450.20">
    <property type="entry name" value="PAS domain"/>
    <property type="match status" value="1"/>
</dbReference>
<keyword evidence="4 10" id="KW-0808">Transferase</keyword>
<dbReference type="GO" id="GO:0004673">
    <property type="term" value="F:protein histidine kinase activity"/>
    <property type="evidence" value="ECO:0007669"/>
    <property type="project" value="UniProtKB-EC"/>
</dbReference>
<dbReference type="Pfam" id="PF02518">
    <property type="entry name" value="HATPase_c"/>
    <property type="match status" value="1"/>
</dbReference>
<evidence type="ECO:0000256" key="4">
    <source>
        <dbReference type="ARBA" id="ARBA00022679"/>
    </source>
</evidence>
<dbReference type="RefSeq" id="WP_420904294.1">
    <property type="nucleotide sequence ID" value="NZ_BAAFGK010000003.1"/>
</dbReference>
<dbReference type="InterPro" id="IPR005467">
    <property type="entry name" value="His_kinase_dom"/>
</dbReference>
<dbReference type="InterPro" id="IPR004358">
    <property type="entry name" value="Sig_transdc_His_kin-like_C"/>
</dbReference>
<dbReference type="InterPro" id="IPR003661">
    <property type="entry name" value="HisK_dim/P_dom"/>
</dbReference>
<protein>
    <recommendedName>
        <fullName evidence="2">histidine kinase</fullName>
        <ecNumber evidence="2">2.7.13.3</ecNumber>
    </recommendedName>
</protein>
<dbReference type="InterPro" id="IPR003594">
    <property type="entry name" value="HATPase_dom"/>
</dbReference>
<keyword evidence="11" id="KW-1185">Reference proteome</keyword>
<accession>A0ABQ0C6R0</accession>
<keyword evidence="6 10" id="KW-0418">Kinase</keyword>
<comment type="catalytic activity">
    <reaction evidence="1">
        <text>ATP + protein L-histidine = ADP + protein N-phospho-L-histidine.</text>
        <dbReference type="EC" id="2.7.13.3"/>
    </reaction>
</comment>
<dbReference type="Pfam" id="PF00512">
    <property type="entry name" value="HisKA"/>
    <property type="match status" value="1"/>
</dbReference>
<sequence length="359" mass="39114">MRTPPDREGFFTPVSLWDQMTLGVVGVDAAGVVRAVNDAAEKLLGKPRGRLIGVRLEALLPGHPVAMDLLTRARALNTPCRIRDARLNPSPERTVAVALTAVPLHTPDGAWMGAMLQMEEVGATERIEEGKRIHDALDSLGDLAMTVAHEVKNPLAGIRGAAQLLEGRASGADAACVELIRSEVDRVSRLLDDLLGLAEKQLVREKDLNIHEILDHVGRVCISSGERPAPIADYDPSLPPVRGDRDQLIQLFLNLVKNGMQAAGPDGKVRILTRFSQRTRMEQGRRRRHIEVEVRDNGPGIPEEMRQRIFLPFVSTKASGTGLGLSISQKIIQAHGGQMEMESMPGNTIFRVLLPVGSP</sequence>
<gene>
    <name evidence="10" type="primary">glnL</name>
    <name evidence="10" type="ORF">SIID45300_00877</name>
</gene>
<evidence type="ECO:0000256" key="6">
    <source>
        <dbReference type="ARBA" id="ARBA00022777"/>
    </source>
</evidence>
<feature type="domain" description="Histidine kinase" evidence="9">
    <location>
        <begin position="146"/>
        <end position="358"/>
    </location>
</feature>
<keyword evidence="7" id="KW-0067">ATP-binding</keyword>
<keyword evidence="5" id="KW-0547">Nucleotide-binding</keyword>
<dbReference type="EC" id="2.7.13.3" evidence="2"/>
<evidence type="ECO:0000259" key="9">
    <source>
        <dbReference type="PROSITE" id="PS50109"/>
    </source>
</evidence>
<dbReference type="Gene3D" id="3.30.565.10">
    <property type="entry name" value="Histidine kinase-like ATPase, C-terminal domain"/>
    <property type="match status" value="1"/>
</dbReference>
<dbReference type="InterPro" id="IPR013656">
    <property type="entry name" value="PAS_4"/>
</dbReference>
<evidence type="ECO:0000256" key="8">
    <source>
        <dbReference type="ARBA" id="ARBA00023012"/>
    </source>
</evidence>
<comment type="caution">
    <text evidence="10">The sequence shown here is derived from an EMBL/GenBank/DDBJ whole genome shotgun (WGS) entry which is preliminary data.</text>
</comment>
<dbReference type="PANTHER" id="PTHR43065:SF10">
    <property type="entry name" value="PEROXIDE STRESS-ACTIVATED HISTIDINE KINASE MAK3"/>
    <property type="match status" value="1"/>
</dbReference>
<dbReference type="Proteomes" id="UP001628193">
    <property type="component" value="Unassembled WGS sequence"/>
</dbReference>
<dbReference type="InterPro" id="IPR035965">
    <property type="entry name" value="PAS-like_dom_sf"/>
</dbReference>
<reference evidence="10 11" key="2">
    <citation type="submission" date="2024-09" db="EMBL/GenBank/DDBJ databases">
        <title>Draft genome sequence of Candidatus Magnetaquicoccaceae bacterium FCR-1.</title>
        <authorList>
            <person name="Shimoshige H."/>
            <person name="Shimamura S."/>
            <person name="Taoka A."/>
            <person name="Kobayashi H."/>
            <person name="Maekawa T."/>
        </authorList>
    </citation>
    <scope>NUCLEOTIDE SEQUENCE [LARGE SCALE GENOMIC DNA]</scope>
    <source>
        <strain evidence="10 11">FCR-1</strain>
    </source>
</reference>
<dbReference type="SMART" id="SM00387">
    <property type="entry name" value="HATPase_c"/>
    <property type="match status" value="1"/>
</dbReference>
<evidence type="ECO:0000256" key="3">
    <source>
        <dbReference type="ARBA" id="ARBA00022553"/>
    </source>
</evidence>
<dbReference type="PANTHER" id="PTHR43065">
    <property type="entry name" value="SENSOR HISTIDINE KINASE"/>
    <property type="match status" value="1"/>
</dbReference>
<name>A0ABQ0C6R0_9PROT</name>
<dbReference type="PROSITE" id="PS50109">
    <property type="entry name" value="HIS_KIN"/>
    <property type="match status" value="1"/>
</dbReference>
<evidence type="ECO:0000313" key="10">
    <source>
        <dbReference type="EMBL" id="GAB0056569.1"/>
    </source>
</evidence>
<dbReference type="PRINTS" id="PR00344">
    <property type="entry name" value="BCTRLSENSOR"/>
</dbReference>
<dbReference type="SMART" id="SM00388">
    <property type="entry name" value="HisKA"/>
    <property type="match status" value="1"/>
</dbReference>
<dbReference type="InterPro" id="IPR036097">
    <property type="entry name" value="HisK_dim/P_sf"/>
</dbReference>
<dbReference type="SUPFAM" id="SSF55874">
    <property type="entry name" value="ATPase domain of HSP90 chaperone/DNA topoisomerase II/histidine kinase"/>
    <property type="match status" value="1"/>
</dbReference>
<keyword evidence="3" id="KW-0597">Phosphoprotein</keyword>
<evidence type="ECO:0000256" key="2">
    <source>
        <dbReference type="ARBA" id="ARBA00012438"/>
    </source>
</evidence>
<proteinExistence type="predicted"/>
<evidence type="ECO:0000256" key="7">
    <source>
        <dbReference type="ARBA" id="ARBA00022840"/>
    </source>
</evidence>
<reference evidence="10 11" key="1">
    <citation type="submission" date="2024-05" db="EMBL/GenBank/DDBJ databases">
        <authorList>
            <consortium name="Candidatus Magnetaquicoccaceae bacterium FCR-1 genome sequencing consortium"/>
            <person name="Shimoshige H."/>
            <person name="Shimamura S."/>
            <person name="Taoka A."/>
            <person name="Kobayashi H."/>
            <person name="Maekawa T."/>
        </authorList>
    </citation>
    <scope>NUCLEOTIDE SEQUENCE [LARGE SCALE GENOMIC DNA]</scope>
    <source>
        <strain evidence="10 11">FCR-1</strain>
    </source>
</reference>
<dbReference type="SUPFAM" id="SSF47384">
    <property type="entry name" value="Homodimeric domain of signal transducing histidine kinase"/>
    <property type="match status" value="1"/>
</dbReference>
<evidence type="ECO:0000256" key="1">
    <source>
        <dbReference type="ARBA" id="ARBA00000085"/>
    </source>
</evidence>
<dbReference type="CDD" id="cd00082">
    <property type="entry name" value="HisKA"/>
    <property type="match status" value="1"/>
</dbReference>
<dbReference type="SUPFAM" id="SSF55785">
    <property type="entry name" value="PYP-like sensor domain (PAS domain)"/>
    <property type="match status" value="1"/>
</dbReference>